<keyword evidence="3" id="KW-1185">Reference proteome</keyword>
<feature type="compositionally biased region" description="Polar residues" evidence="1">
    <location>
        <begin position="20"/>
        <end position="32"/>
    </location>
</feature>
<feature type="region of interest" description="Disordered" evidence="1">
    <location>
        <begin position="1"/>
        <end position="39"/>
    </location>
</feature>
<evidence type="ECO:0008006" key="4">
    <source>
        <dbReference type="Google" id="ProtNLM"/>
    </source>
</evidence>
<dbReference type="RefSeq" id="XP_005785632.1">
    <property type="nucleotide sequence ID" value="XM_005785575.1"/>
</dbReference>
<feature type="compositionally biased region" description="Low complexity" evidence="1">
    <location>
        <begin position="1"/>
        <end position="18"/>
    </location>
</feature>
<accession>A0A0D3KBR8</accession>
<reference evidence="2" key="2">
    <citation type="submission" date="2024-10" db="UniProtKB">
        <authorList>
            <consortium name="EnsemblProtists"/>
        </authorList>
    </citation>
    <scope>IDENTIFICATION</scope>
</reference>
<reference evidence="3" key="1">
    <citation type="journal article" date="2013" name="Nature">
        <title>Pan genome of the phytoplankton Emiliania underpins its global distribution.</title>
        <authorList>
            <person name="Read B.A."/>
            <person name="Kegel J."/>
            <person name="Klute M.J."/>
            <person name="Kuo A."/>
            <person name="Lefebvre S.C."/>
            <person name="Maumus F."/>
            <person name="Mayer C."/>
            <person name="Miller J."/>
            <person name="Monier A."/>
            <person name="Salamov A."/>
            <person name="Young J."/>
            <person name="Aguilar M."/>
            <person name="Claverie J.M."/>
            <person name="Frickenhaus S."/>
            <person name="Gonzalez K."/>
            <person name="Herman E.K."/>
            <person name="Lin Y.C."/>
            <person name="Napier J."/>
            <person name="Ogata H."/>
            <person name="Sarno A.F."/>
            <person name="Shmutz J."/>
            <person name="Schroeder D."/>
            <person name="de Vargas C."/>
            <person name="Verret F."/>
            <person name="von Dassow P."/>
            <person name="Valentin K."/>
            <person name="Van de Peer Y."/>
            <person name="Wheeler G."/>
            <person name="Dacks J.B."/>
            <person name="Delwiche C.F."/>
            <person name="Dyhrman S.T."/>
            <person name="Glockner G."/>
            <person name="John U."/>
            <person name="Richards T."/>
            <person name="Worden A.Z."/>
            <person name="Zhang X."/>
            <person name="Grigoriev I.V."/>
            <person name="Allen A.E."/>
            <person name="Bidle K."/>
            <person name="Borodovsky M."/>
            <person name="Bowler C."/>
            <person name="Brownlee C."/>
            <person name="Cock J.M."/>
            <person name="Elias M."/>
            <person name="Gladyshev V.N."/>
            <person name="Groth M."/>
            <person name="Guda C."/>
            <person name="Hadaegh A."/>
            <person name="Iglesias-Rodriguez M.D."/>
            <person name="Jenkins J."/>
            <person name="Jones B.M."/>
            <person name="Lawson T."/>
            <person name="Leese F."/>
            <person name="Lindquist E."/>
            <person name="Lobanov A."/>
            <person name="Lomsadze A."/>
            <person name="Malik S.B."/>
            <person name="Marsh M.E."/>
            <person name="Mackinder L."/>
            <person name="Mock T."/>
            <person name="Mueller-Roeber B."/>
            <person name="Pagarete A."/>
            <person name="Parker M."/>
            <person name="Probert I."/>
            <person name="Quesneville H."/>
            <person name="Raines C."/>
            <person name="Rensing S.A."/>
            <person name="Riano-Pachon D.M."/>
            <person name="Richier S."/>
            <person name="Rokitta S."/>
            <person name="Shiraiwa Y."/>
            <person name="Soanes D.M."/>
            <person name="van der Giezen M."/>
            <person name="Wahlund T.M."/>
            <person name="Williams B."/>
            <person name="Wilson W."/>
            <person name="Wolfe G."/>
            <person name="Wurch L.L."/>
        </authorList>
    </citation>
    <scope>NUCLEOTIDE SEQUENCE</scope>
</reference>
<dbReference type="Proteomes" id="UP000013827">
    <property type="component" value="Unassembled WGS sequence"/>
</dbReference>
<dbReference type="KEGG" id="ehx:EMIHUDRAFT_352444"/>
<protein>
    <recommendedName>
        <fullName evidence="4">F-box domain-containing protein</fullName>
    </recommendedName>
</protein>
<proteinExistence type="predicted"/>
<name>A0A0D3KBR8_EMIH1</name>
<organism evidence="2 3">
    <name type="scientific">Emiliania huxleyi (strain CCMP1516)</name>
    <dbReference type="NCBI Taxonomy" id="280463"/>
    <lineage>
        <taxon>Eukaryota</taxon>
        <taxon>Haptista</taxon>
        <taxon>Haptophyta</taxon>
        <taxon>Prymnesiophyceae</taxon>
        <taxon>Isochrysidales</taxon>
        <taxon>Noelaerhabdaceae</taxon>
        <taxon>Emiliania</taxon>
    </lineage>
</organism>
<dbReference type="AlphaFoldDB" id="A0A0D3KBR8"/>
<dbReference type="GeneID" id="17278474"/>
<evidence type="ECO:0000256" key="1">
    <source>
        <dbReference type="SAM" id="MobiDB-lite"/>
    </source>
</evidence>
<dbReference type="Gene3D" id="1.20.1280.50">
    <property type="match status" value="1"/>
</dbReference>
<dbReference type="EnsemblProtists" id="EOD33203">
    <property type="protein sequence ID" value="EOD33203"/>
    <property type="gene ID" value="EMIHUDRAFT_352444"/>
</dbReference>
<evidence type="ECO:0000313" key="2">
    <source>
        <dbReference type="EnsemblProtists" id="EOD33203"/>
    </source>
</evidence>
<evidence type="ECO:0000313" key="3">
    <source>
        <dbReference type="Proteomes" id="UP000013827"/>
    </source>
</evidence>
<dbReference type="PaxDb" id="2903-EOD33203"/>
<dbReference type="HOGENOM" id="CLU_1055995_0_0_1"/>
<sequence length="264" mass="28569">MVLSSISANARPSASRSRGQQKSPCTRSQTRITAAEAPAPVDELPDELLVHALCHLARTEAVPGGLEPGESLLHPGRDAIVLGPSSRAMRACARTSSVSRRWRALAQATPPWKQLHDLSHPDGALDWDQFGVVPDDAGGKTWTASSTSREEGKQDQWHTVETEGGERFVMLIRKCSEEGISYDVVRWIGCLQGMHHPCIAALKLVSAVHEEPVLERDPAAGEPPPGITHVNAGFEYADTSMQKVVYGTLERTSHTVLGRALPPL</sequence>